<feature type="compositionally biased region" description="Gly residues" evidence="1">
    <location>
        <begin position="97"/>
        <end position="106"/>
    </location>
</feature>
<feature type="region of interest" description="Disordered" evidence="1">
    <location>
        <begin position="64"/>
        <end position="110"/>
    </location>
</feature>
<dbReference type="EMBL" id="CAFAAO010000050">
    <property type="protein sequence ID" value="CAB4817108.1"/>
    <property type="molecule type" value="Genomic_DNA"/>
</dbReference>
<feature type="domain" description="DUF6444" evidence="3">
    <location>
        <begin position="16"/>
        <end position="107"/>
    </location>
</feature>
<sequence length="498" mass="56394">MYFFRLHKILPCMLKRPDLSQLSVAEKDTLITALFDQLDAMSQTMQVMKQTIQVMQSRIDVLEGQLRKDSHNSHKPPSSDGFGKKRPKSLRESSGRKPGGQQGHGGSTLKLTREPDVVVSHPLPPWCDACGEKLPTPGLIPIRRQVFDLVKPVVQVTEHLGYETHCTCGKHHRSRFPAEATAPVQYGPVIKGALVYLTQQQLLPVARTVQLIEDLYGVALSTGTVQTCIAQAARQLTPSYEQIARAIREQPVVHFDETGQRAEARLRWLHVAGTAQLTWYFTHDKRGQLAMDDARILPGFKGVAVHDGWASYRDYDCTHALCNAHHLRELIYLEETTQQPWARKMIDFLRAAKKEADEAKSEEMFIGRKRLAYLRQTYESILREGERDNPWSRIRKGARGKVKQTPAVNLLNRLRRQSEDVLRFLEELDVPFDNNQAERDIRMSKLKQKISGGFRTVTGADAFAVIRTYVATLRKQGRNVFAALTGLFQDQIADPVIG</sequence>
<protein>
    <submittedName>
        <fullName evidence="4">Unannotated protein</fullName>
    </submittedName>
</protein>
<dbReference type="Pfam" id="PF03050">
    <property type="entry name" value="DDE_Tnp_IS66"/>
    <property type="match status" value="1"/>
</dbReference>
<organism evidence="4">
    <name type="scientific">freshwater metagenome</name>
    <dbReference type="NCBI Taxonomy" id="449393"/>
    <lineage>
        <taxon>unclassified sequences</taxon>
        <taxon>metagenomes</taxon>
        <taxon>ecological metagenomes</taxon>
    </lineage>
</organism>
<reference evidence="4" key="1">
    <citation type="submission" date="2020-05" db="EMBL/GenBank/DDBJ databases">
        <authorList>
            <person name="Chiriac C."/>
            <person name="Salcher M."/>
            <person name="Ghai R."/>
            <person name="Kavagutti S V."/>
        </authorList>
    </citation>
    <scope>NUCLEOTIDE SEQUENCE</scope>
</reference>
<dbReference type="PANTHER" id="PTHR33678:SF1">
    <property type="entry name" value="BLL1576 PROTEIN"/>
    <property type="match status" value="1"/>
</dbReference>
<dbReference type="InterPro" id="IPR045618">
    <property type="entry name" value="DUF6444"/>
</dbReference>
<accession>A0A6J6ZD75</accession>
<dbReference type="InterPro" id="IPR052344">
    <property type="entry name" value="Transposase-related"/>
</dbReference>
<gene>
    <name evidence="4" type="ORF">UFOPK3037_01752</name>
</gene>
<evidence type="ECO:0000259" key="2">
    <source>
        <dbReference type="Pfam" id="PF03050"/>
    </source>
</evidence>
<dbReference type="NCBIfam" id="NF033517">
    <property type="entry name" value="transpos_IS66"/>
    <property type="match status" value="1"/>
</dbReference>
<dbReference type="PANTHER" id="PTHR33678">
    <property type="entry name" value="BLL1576 PROTEIN"/>
    <property type="match status" value="1"/>
</dbReference>
<proteinExistence type="predicted"/>
<evidence type="ECO:0000313" key="4">
    <source>
        <dbReference type="EMBL" id="CAB4817108.1"/>
    </source>
</evidence>
<dbReference type="AlphaFoldDB" id="A0A6J6ZD75"/>
<name>A0A6J6ZD75_9ZZZZ</name>
<dbReference type="InterPro" id="IPR004291">
    <property type="entry name" value="Transposase_IS66_central"/>
</dbReference>
<evidence type="ECO:0000259" key="3">
    <source>
        <dbReference type="Pfam" id="PF20042"/>
    </source>
</evidence>
<dbReference type="Pfam" id="PF20042">
    <property type="entry name" value="DUF6444"/>
    <property type="match status" value="1"/>
</dbReference>
<evidence type="ECO:0000256" key="1">
    <source>
        <dbReference type="SAM" id="MobiDB-lite"/>
    </source>
</evidence>
<feature type="domain" description="Transposase IS66 central" evidence="2">
    <location>
        <begin position="185"/>
        <end position="461"/>
    </location>
</feature>